<evidence type="ECO:0000313" key="1">
    <source>
        <dbReference type="EMBL" id="GLR72969.1"/>
    </source>
</evidence>
<sequence length="466" mass="52727">MRLKVRPLKYTLLAGVVVFTFSGINGYAQSSDDLFSDLLEETVSDDIVIDDTVSTSGASLQAFSGYAELSPRIFLNDRNGYHNDEQVLLTTEFEFDVSLGQNTTGYIRPRLFLDLIDSDLQRLELFEGYITYQQTHWDLRVGQFVENWGIADTFNPIDVLNRRDLSTQLLDTTRLGEVGVRARWLLDGNGMIGEPTLAFYVLPWFQRTRFALGRQRLGLGSETITFKEKQGFEPDGDEAYLYALRYQSTLNTSLFNADIQLVASRGTDRNPLIRPFNADIADTLAPVYFGNRILGAGIRAVSNIEKLAAFTFKLEIAQNNPYEFEQSPVAVMDDYLAYVAGFDWDTYNLLNNQDQLTFTLEYAGESGVSQAQSEAFPRPFSDDLITRLFWQSGDFARSSVELRGVYDQENDEHIIEATFGRSLIQWHQDLKLALSVLYIASSSEPTATFSQLPDNTSLAMTLRFDF</sequence>
<organism evidence="1 2">
    <name type="scientific">Agaribacter marinus</name>
    <dbReference type="NCBI Taxonomy" id="1431249"/>
    <lineage>
        <taxon>Bacteria</taxon>
        <taxon>Pseudomonadati</taxon>
        <taxon>Pseudomonadota</taxon>
        <taxon>Gammaproteobacteria</taxon>
        <taxon>Alteromonadales</taxon>
        <taxon>Alteromonadaceae</taxon>
        <taxon>Agaribacter</taxon>
    </lineage>
</organism>
<reference evidence="1" key="2">
    <citation type="submission" date="2023-01" db="EMBL/GenBank/DDBJ databases">
        <title>Draft genome sequence of Agaribacter marinus strain NBRC 110023.</title>
        <authorList>
            <person name="Sun Q."/>
            <person name="Mori K."/>
        </authorList>
    </citation>
    <scope>NUCLEOTIDE SEQUENCE</scope>
    <source>
        <strain evidence="1">NBRC 110023</strain>
    </source>
</reference>
<keyword evidence="2" id="KW-1185">Reference proteome</keyword>
<proteinExistence type="predicted"/>
<comment type="caution">
    <text evidence="1">The sequence shown here is derived from an EMBL/GenBank/DDBJ whole genome shotgun (WGS) entry which is preliminary data.</text>
</comment>
<accession>A0AA37T4I1</accession>
<evidence type="ECO:0000313" key="2">
    <source>
        <dbReference type="Proteomes" id="UP001156601"/>
    </source>
</evidence>
<reference evidence="1" key="1">
    <citation type="journal article" date="2014" name="Int. J. Syst. Evol. Microbiol.">
        <title>Complete genome sequence of Corynebacterium casei LMG S-19264T (=DSM 44701T), isolated from a smear-ripened cheese.</title>
        <authorList>
            <consortium name="US DOE Joint Genome Institute (JGI-PGF)"/>
            <person name="Walter F."/>
            <person name="Albersmeier A."/>
            <person name="Kalinowski J."/>
            <person name="Ruckert C."/>
        </authorList>
    </citation>
    <scope>NUCLEOTIDE SEQUENCE</scope>
    <source>
        <strain evidence="1">NBRC 110023</strain>
    </source>
</reference>
<dbReference type="Proteomes" id="UP001156601">
    <property type="component" value="Unassembled WGS sequence"/>
</dbReference>
<gene>
    <name evidence="1" type="ORF">GCM10007852_38770</name>
</gene>
<dbReference type="EMBL" id="BSOT01000019">
    <property type="protein sequence ID" value="GLR72969.1"/>
    <property type="molecule type" value="Genomic_DNA"/>
</dbReference>
<protein>
    <submittedName>
        <fullName evidence="1">Uncharacterized protein</fullName>
    </submittedName>
</protein>
<dbReference type="RefSeq" id="WP_284219388.1">
    <property type="nucleotide sequence ID" value="NZ_BSOT01000019.1"/>
</dbReference>
<dbReference type="AlphaFoldDB" id="A0AA37T4I1"/>
<name>A0AA37T4I1_9ALTE</name>